<feature type="domain" description="F5/8 type C" evidence="1">
    <location>
        <begin position="202"/>
        <end position="300"/>
    </location>
</feature>
<dbReference type="Proteomes" id="UP001163046">
    <property type="component" value="Unassembled WGS sequence"/>
</dbReference>
<dbReference type="PROSITE" id="PS01286">
    <property type="entry name" value="FA58C_2"/>
    <property type="match status" value="1"/>
</dbReference>
<dbReference type="Gene3D" id="2.60.120.260">
    <property type="entry name" value="Galactose-binding domain-like"/>
    <property type="match status" value="2"/>
</dbReference>
<comment type="caution">
    <text evidence="2">The sequence shown here is derived from an EMBL/GenBank/DDBJ whole genome shotgun (WGS) entry which is preliminary data.</text>
</comment>
<accession>A0A9W9ZMS6</accession>
<name>A0A9W9ZMS6_9CNID</name>
<evidence type="ECO:0000259" key="1">
    <source>
        <dbReference type="PROSITE" id="PS50022"/>
    </source>
</evidence>
<dbReference type="PANTHER" id="PTHR24543:SF325">
    <property type="entry name" value="F5_8 TYPE C DOMAIN-CONTAINING PROTEIN"/>
    <property type="match status" value="1"/>
</dbReference>
<dbReference type="SUPFAM" id="SSF49785">
    <property type="entry name" value="Galactose-binding domain-like"/>
    <property type="match status" value="2"/>
</dbReference>
<proteinExistence type="predicted"/>
<dbReference type="EMBL" id="MU825887">
    <property type="protein sequence ID" value="KAJ7384396.1"/>
    <property type="molecule type" value="Genomic_DNA"/>
</dbReference>
<gene>
    <name evidence="2" type="primary">EDIL3_3</name>
    <name evidence="2" type="ORF">OS493_021804</name>
</gene>
<dbReference type="FunFam" id="2.60.120.260:FF:000016">
    <property type="entry name" value="Contactin-associated protein-like 4 isoform 1"/>
    <property type="match status" value="1"/>
</dbReference>
<organism evidence="2 3">
    <name type="scientific">Desmophyllum pertusum</name>
    <dbReference type="NCBI Taxonomy" id="174260"/>
    <lineage>
        <taxon>Eukaryota</taxon>
        <taxon>Metazoa</taxon>
        <taxon>Cnidaria</taxon>
        <taxon>Anthozoa</taxon>
        <taxon>Hexacorallia</taxon>
        <taxon>Scleractinia</taxon>
        <taxon>Caryophylliina</taxon>
        <taxon>Caryophylliidae</taxon>
        <taxon>Desmophyllum</taxon>
    </lineage>
</organism>
<dbReference type="PROSITE" id="PS50022">
    <property type="entry name" value="FA58C_3"/>
    <property type="match status" value="2"/>
</dbReference>
<dbReference type="AlphaFoldDB" id="A0A9W9ZMS6"/>
<evidence type="ECO:0000313" key="2">
    <source>
        <dbReference type="EMBL" id="KAJ7384396.1"/>
    </source>
</evidence>
<dbReference type="OrthoDB" id="10028859at2759"/>
<dbReference type="Pfam" id="PF00754">
    <property type="entry name" value="F5_F8_type_C"/>
    <property type="match status" value="2"/>
</dbReference>
<dbReference type="InterPro" id="IPR008979">
    <property type="entry name" value="Galactose-bd-like_sf"/>
</dbReference>
<feature type="domain" description="F5/8 type C" evidence="1">
    <location>
        <begin position="40"/>
        <end position="190"/>
    </location>
</feature>
<dbReference type="PANTHER" id="PTHR24543">
    <property type="entry name" value="MULTICOPPER OXIDASE-RELATED"/>
    <property type="match status" value="1"/>
</dbReference>
<dbReference type="PROSITE" id="PS01285">
    <property type="entry name" value="FA58C_1"/>
    <property type="match status" value="1"/>
</dbReference>
<evidence type="ECO:0000313" key="3">
    <source>
        <dbReference type="Proteomes" id="UP001163046"/>
    </source>
</evidence>
<protein>
    <submittedName>
        <fullName evidence="2">EGF-like repeat and discoidin I-like domain-containing protein 3</fullName>
    </submittedName>
</protein>
<dbReference type="CDD" id="cd00057">
    <property type="entry name" value="FA58C"/>
    <property type="match status" value="1"/>
</dbReference>
<dbReference type="InterPro" id="IPR000421">
    <property type="entry name" value="FA58C"/>
</dbReference>
<keyword evidence="3" id="KW-1185">Reference proteome</keyword>
<dbReference type="SMART" id="SM00231">
    <property type="entry name" value="FA58C"/>
    <property type="match status" value="1"/>
</dbReference>
<sequence length="321" mass="36043">MNNNQYVIHVDNFDALKDKLQMILDESCQGAPPPKPSPQCQAGELGIQSGDIADNAITVSSQWDGNHGPDRARLNMARSGVKTGAWSAKYNDLGQWIQVDFGKIVKITKVLTQGRSDYSQWVMSYWISYSLDNGFYQAYGENNPIILTGNSDRNTVKENKLDMPIYTRYFRLHPKTFHGHISMRLELYGCQTGFVPPSPPQCLNALGMQSGRIKPDAVQASSQAGANHGPDNGRLHFQKTGARAGAWCAKTNDANQWIQAKFDVVAKVRRVSTQGRMDTDQWVKTYTLAYSFDGKTWKDYKLNGIVTVRIQSLLYFLYLIT</sequence>
<reference evidence="2" key="1">
    <citation type="submission" date="2023-01" db="EMBL/GenBank/DDBJ databases">
        <title>Genome assembly of the deep-sea coral Lophelia pertusa.</title>
        <authorList>
            <person name="Herrera S."/>
            <person name="Cordes E."/>
        </authorList>
    </citation>
    <scope>NUCLEOTIDE SEQUENCE</scope>
    <source>
        <strain evidence="2">USNM1676648</strain>
        <tissue evidence="2">Polyp</tissue>
    </source>
</reference>